<dbReference type="Proteomes" id="UP000523079">
    <property type="component" value="Unassembled WGS sequence"/>
</dbReference>
<name>A0A7W3ISI1_9ACTN</name>
<evidence type="ECO:0000256" key="2">
    <source>
        <dbReference type="SAM" id="Phobius"/>
    </source>
</evidence>
<evidence type="ECO:0000256" key="1">
    <source>
        <dbReference type="SAM" id="MobiDB-lite"/>
    </source>
</evidence>
<dbReference type="AlphaFoldDB" id="A0A7W3ISI1"/>
<keyword evidence="2" id="KW-1133">Transmembrane helix</keyword>
<evidence type="ECO:0000313" key="4">
    <source>
        <dbReference type="Proteomes" id="UP000523079"/>
    </source>
</evidence>
<feature type="region of interest" description="Disordered" evidence="1">
    <location>
        <begin position="1"/>
        <end position="32"/>
    </location>
</feature>
<protein>
    <submittedName>
        <fullName evidence="3">F0F1-type ATP synthase assembly protein I</fullName>
    </submittedName>
</protein>
<accession>A0A7W3ISI1</accession>
<keyword evidence="4" id="KW-1185">Reference proteome</keyword>
<dbReference type="EMBL" id="JACGWT010000003">
    <property type="protein sequence ID" value="MBA8794420.1"/>
    <property type="molecule type" value="Genomic_DNA"/>
</dbReference>
<keyword evidence="2" id="KW-0472">Membrane</keyword>
<gene>
    <name evidence="3" type="ORF">FHX74_002039</name>
</gene>
<sequence length="257" mass="27934">MAKNDELKAAKARAKEARAAEKLRRKNSTDPADMGRLRQIQQAYKLTHEYDKPLPFLLAGAFLVPVVLGVVIGLLIGHPIYATFLGIMLGLLAAMLLLVQRTKKATFTRYAGQAGSAEVALSMLPKQWTYSAAIAANRQLDCVHRAVGPGGLILIGEGDPNRVKALLASEAKKHERVSYGIKATTLVMGDKPGQVPLNKLADHVRKMPKTLLPNQITDLKSRLRALDAVRPTLPVPKGPMPTSARQARGSQRAMRGR</sequence>
<feature type="region of interest" description="Disordered" evidence="1">
    <location>
        <begin position="230"/>
        <end position="257"/>
    </location>
</feature>
<evidence type="ECO:0000313" key="3">
    <source>
        <dbReference type="EMBL" id="MBA8794420.1"/>
    </source>
</evidence>
<comment type="caution">
    <text evidence="3">The sequence shown here is derived from an EMBL/GenBank/DDBJ whole genome shotgun (WGS) entry which is preliminary data.</text>
</comment>
<organism evidence="3 4">
    <name type="scientific">Microlunatus kandeliicorticis</name>
    <dbReference type="NCBI Taxonomy" id="1759536"/>
    <lineage>
        <taxon>Bacteria</taxon>
        <taxon>Bacillati</taxon>
        <taxon>Actinomycetota</taxon>
        <taxon>Actinomycetes</taxon>
        <taxon>Propionibacteriales</taxon>
        <taxon>Propionibacteriaceae</taxon>
        <taxon>Microlunatus</taxon>
    </lineage>
</organism>
<feature type="transmembrane region" description="Helical" evidence="2">
    <location>
        <begin position="54"/>
        <end position="74"/>
    </location>
</feature>
<keyword evidence="2" id="KW-0812">Transmembrane</keyword>
<feature type="transmembrane region" description="Helical" evidence="2">
    <location>
        <begin position="80"/>
        <end position="99"/>
    </location>
</feature>
<dbReference type="RefSeq" id="WP_182560000.1">
    <property type="nucleotide sequence ID" value="NZ_JACGWT010000003.1"/>
</dbReference>
<reference evidence="3 4" key="1">
    <citation type="submission" date="2020-07" db="EMBL/GenBank/DDBJ databases">
        <title>Sequencing the genomes of 1000 actinobacteria strains.</title>
        <authorList>
            <person name="Klenk H.-P."/>
        </authorList>
    </citation>
    <scope>NUCLEOTIDE SEQUENCE [LARGE SCALE GENOMIC DNA]</scope>
    <source>
        <strain evidence="3 4">DSM 100723</strain>
    </source>
</reference>
<feature type="compositionally biased region" description="Basic and acidic residues" evidence="1">
    <location>
        <begin position="1"/>
        <end position="22"/>
    </location>
</feature>
<dbReference type="InterPro" id="IPR025445">
    <property type="entry name" value="DUF4191"/>
</dbReference>
<proteinExistence type="predicted"/>
<dbReference type="Pfam" id="PF13829">
    <property type="entry name" value="DUF4191"/>
    <property type="match status" value="1"/>
</dbReference>